<dbReference type="NCBIfam" id="TIGR02385">
    <property type="entry name" value="RelE_StbE"/>
    <property type="match status" value="1"/>
</dbReference>
<comment type="caution">
    <text evidence="3">The sequence shown here is derived from an EMBL/GenBank/DDBJ whole genome shotgun (WGS) entry which is preliminary data.</text>
</comment>
<dbReference type="PANTHER" id="PTHR35601">
    <property type="entry name" value="TOXIN RELE"/>
    <property type="match status" value="1"/>
</dbReference>
<reference evidence="3 4" key="1">
    <citation type="submission" date="2014-01" db="EMBL/GenBank/DDBJ databases">
        <title>Development of a Comparative Genomic Fingerprinting Assay for High Resolution Genotyping of Arcobacter butzleri.</title>
        <authorList>
            <person name="Webb A.L."/>
            <person name="Inglis G.D."/>
            <person name="Kruczkiewicz P."/>
            <person name="Selinger L.B."/>
            <person name="Taboada E.N."/>
        </authorList>
    </citation>
    <scope>NUCLEOTIDE SEQUENCE [LARGE SCALE GENOMIC DNA]</scope>
    <source>
        <strain evidence="3 4">L348</strain>
    </source>
</reference>
<evidence type="ECO:0000313" key="4">
    <source>
        <dbReference type="Proteomes" id="UP000035514"/>
    </source>
</evidence>
<organism evidence="3 4">
    <name type="scientific">Aliarcobacter butzleri L348</name>
    <dbReference type="NCBI Taxonomy" id="1447256"/>
    <lineage>
        <taxon>Bacteria</taxon>
        <taxon>Pseudomonadati</taxon>
        <taxon>Campylobacterota</taxon>
        <taxon>Epsilonproteobacteria</taxon>
        <taxon>Campylobacterales</taxon>
        <taxon>Arcobacteraceae</taxon>
        <taxon>Aliarcobacter</taxon>
    </lineage>
</organism>
<dbReference type="Pfam" id="PF05016">
    <property type="entry name" value="ParE_toxin"/>
    <property type="match status" value="1"/>
</dbReference>
<proteinExistence type="inferred from homology"/>
<dbReference type="InterPro" id="IPR007712">
    <property type="entry name" value="RelE/ParE_toxin"/>
</dbReference>
<dbReference type="PATRIC" id="fig|1447256.3.peg.1831"/>
<dbReference type="AlphaFoldDB" id="A0A0G9JX93"/>
<dbReference type="SUPFAM" id="SSF143011">
    <property type="entry name" value="RelE-like"/>
    <property type="match status" value="1"/>
</dbReference>
<comment type="similarity">
    <text evidence="1">Belongs to the RelE toxin family.</text>
</comment>
<gene>
    <name evidence="3" type="ORF">AA20_09365</name>
</gene>
<evidence type="ECO:0000256" key="2">
    <source>
        <dbReference type="ARBA" id="ARBA00022649"/>
    </source>
</evidence>
<dbReference type="Proteomes" id="UP000035514">
    <property type="component" value="Unassembled WGS sequence"/>
</dbReference>
<dbReference type="RefSeq" id="WP_228135757.1">
    <property type="nucleotide sequence ID" value="NZ_JAIQ01000132.1"/>
</dbReference>
<dbReference type="InterPro" id="IPR035093">
    <property type="entry name" value="RelE/ParE_toxin_dom_sf"/>
</dbReference>
<protein>
    <submittedName>
        <fullName evidence="3">Plasmid stabilization protein</fullName>
    </submittedName>
</protein>
<dbReference type="PANTHER" id="PTHR35601:SF1">
    <property type="entry name" value="TOXIN RELE"/>
    <property type="match status" value="1"/>
</dbReference>
<dbReference type="EMBL" id="JAIQ01000132">
    <property type="protein sequence ID" value="KLD98194.1"/>
    <property type="molecule type" value="Genomic_DNA"/>
</dbReference>
<dbReference type="Gene3D" id="3.30.2310.20">
    <property type="entry name" value="RelE-like"/>
    <property type="match status" value="1"/>
</dbReference>
<evidence type="ECO:0000256" key="1">
    <source>
        <dbReference type="ARBA" id="ARBA00006226"/>
    </source>
</evidence>
<accession>A0A0G9JX93</accession>
<sequence length="98" mass="11948">MILKMVITPLSKYQIAETKTFEKVKNKIDKKLYLKIKNFVYPQLRENPFYGTNIKKLKDNLEGYYRYRIGNYRLFYLIEDDKLIIAVVDFKHRQQAYD</sequence>
<evidence type="ECO:0000313" key="3">
    <source>
        <dbReference type="EMBL" id="KLD98194.1"/>
    </source>
</evidence>
<name>A0A0G9JX93_9BACT</name>
<keyword evidence="2" id="KW-1277">Toxin-antitoxin system</keyword>